<dbReference type="RefSeq" id="WP_265557689.1">
    <property type="nucleotide sequence ID" value="NZ_CP092471.1"/>
</dbReference>
<comment type="subunit">
    <text evidence="5 9">Homododecamer.</text>
</comment>
<dbReference type="SUPFAM" id="SSF52304">
    <property type="entry name" value="Type II 3-dehydroquinate dehydratase"/>
    <property type="match status" value="1"/>
</dbReference>
<accession>A0ABY5SZL9</accession>
<dbReference type="Pfam" id="PF01220">
    <property type="entry name" value="DHquinase_II"/>
    <property type="match status" value="1"/>
</dbReference>
<feature type="active site" description="Proton acceptor" evidence="9">
    <location>
        <position position="24"/>
    </location>
</feature>
<dbReference type="Gene3D" id="3.40.50.9100">
    <property type="entry name" value="Dehydroquinase, class II"/>
    <property type="match status" value="1"/>
</dbReference>
<feature type="binding site" evidence="9">
    <location>
        <begin position="103"/>
        <end position="104"/>
    </location>
    <ligand>
        <name>substrate</name>
    </ligand>
</feature>
<name>A0ABY5SZL9_9SPHN</name>
<dbReference type="NCBIfam" id="NF003807">
    <property type="entry name" value="PRK05395.1-4"/>
    <property type="match status" value="1"/>
</dbReference>
<evidence type="ECO:0000256" key="5">
    <source>
        <dbReference type="ARBA" id="ARBA00011193"/>
    </source>
</evidence>
<dbReference type="PIRSF" id="PIRSF001399">
    <property type="entry name" value="DHquinase_II"/>
    <property type="match status" value="1"/>
</dbReference>
<dbReference type="InterPro" id="IPR036441">
    <property type="entry name" value="DHquinase_II_sf"/>
</dbReference>
<dbReference type="EMBL" id="CP092471">
    <property type="protein sequence ID" value="UVI38521.1"/>
    <property type="molecule type" value="Genomic_DNA"/>
</dbReference>
<feature type="binding site" evidence="9">
    <location>
        <position position="89"/>
    </location>
    <ligand>
        <name>substrate</name>
    </ligand>
</feature>
<sequence>MTDKVFVLNGPNLNLLGTREPEIYGSRTLGDIEAMVRERAAELGLGIEFRQSNYEGILVDWLHEAHREGAKAVLLNAAAYTHTSIALLDAIKAIMVPVIEVHLSDPGTREPFRHLSYVAMGAVDTVQGLGPKGYILALEKAAAL</sequence>
<evidence type="ECO:0000256" key="8">
    <source>
        <dbReference type="ARBA" id="ARBA00023239"/>
    </source>
</evidence>
<comment type="pathway">
    <text evidence="3 9">Metabolic intermediate biosynthesis; chorismate biosynthesis; chorismate from D-erythrose 4-phosphate and phosphoenolpyruvate: step 3/7.</text>
</comment>
<gene>
    <name evidence="9" type="primary">aroQ</name>
    <name evidence="10" type="ORF">L1F33_09650</name>
</gene>
<evidence type="ECO:0000256" key="1">
    <source>
        <dbReference type="ARBA" id="ARBA00001864"/>
    </source>
</evidence>
<dbReference type="EC" id="4.2.1.10" evidence="6 9"/>
<evidence type="ECO:0000256" key="4">
    <source>
        <dbReference type="ARBA" id="ARBA00011037"/>
    </source>
</evidence>
<evidence type="ECO:0000256" key="6">
    <source>
        <dbReference type="ARBA" id="ARBA00012060"/>
    </source>
</evidence>
<keyword evidence="8 9" id="KW-0456">Lyase</keyword>
<proteinExistence type="inferred from homology"/>
<evidence type="ECO:0000256" key="9">
    <source>
        <dbReference type="HAMAP-Rule" id="MF_00169"/>
    </source>
</evidence>
<feature type="binding site" evidence="9">
    <location>
        <position position="113"/>
    </location>
    <ligand>
        <name>substrate</name>
    </ligand>
</feature>
<comment type="catalytic activity">
    <reaction evidence="1 9">
        <text>3-dehydroquinate = 3-dehydroshikimate + H2O</text>
        <dbReference type="Rhea" id="RHEA:21096"/>
        <dbReference type="ChEBI" id="CHEBI:15377"/>
        <dbReference type="ChEBI" id="CHEBI:16630"/>
        <dbReference type="ChEBI" id="CHEBI:32364"/>
        <dbReference type="EC" id="4.2.1.10"/>
    </reaction>
</comment>
<keyword evidence="11" id="KW-1185">Reference proteome</keyword>
<feature type="binding site" evidence="9">
    <location>
        <position position="82"/>
    </location>
    <ligand>
        <name>substrate</name>
    </ligand>
</feature>
<dbReference type="CDD" id="cd00466">
    <property type="entry name" value="DHQase_II"/>
    <property type="match status" value="1"/>
</dbReference>
<protein>
    <recommendedName>
        <fullName evidence="6 9">3-dehydroquinate dehydratase</fullName>
        <shortName evidence="9">3-dehydroquinase</shortName>
        <ecNumber evidence="6 9">4.2.1.10</ecNumber>
    </recommendedName>
    <alternativeName>
        <fullName evidence="9">Type II DHQase</fullName>
    </alternativeName>
</protein>
<keyword evidence="9" id="KW-0028">Amino-acid biosynthesis</keyword>
<evidence type="ECO:0000256" key="3">
    <source>
        <dbReference type="ARBA" id="ARBA00004902"/>
    </source>
</evidence>
<dbReference type="PROSITE" id="PS01029">
    <property type="entry name" value="DEHYDROQUINASE_II"/>
    <property type="match status" value="1"/>
</dbReference>
<dbReference type="Proteomes" id="UP001065265">
    <property type="component" value="Chromosome"/>
</dbReference>
<reference evidence="10" key="1">
    <citation type="submission" date="2022-02" db="EMBL/GenBank/DDBJ databases">
        <title>Qipengyuania spongiae sp. nov., isolated from marine sponge.</title>
        <authorList>
            <person name="Li Z."/>
            <person name="Zhang M."/>
        </authorList>
    </citation>
    <scope>NUCLEOTIDE SEQUENCE</scope>
    <source>
        <strain evidence="10">PHS-Z21</strain>
    </source>
</reference>
<feature type="site" description="Transition state stabilizer" evidence="9">
    <location>
        <position position="19"/>
    </location>
</feature>
<evidence type="ECO:0000313" key="11">
    <source>
        <dbReference type="Proteomes" id="UP001065265"/>
    </source>
</evidence>
<dbReference type="NCBIfam" id="NF003806">
    <property type="entry name" value="PRK05395.1-3"/>
    <property type="match status" value="1"/>
</dbReference>
<dbReference type="InterPro" id="IPR001874">
    <property type="entry name" value="DHquinase_II"/>
</dbReference>
<keyword evidence="7 9" id="KW-0057">Aromatic amino acid biosynthesis</keyword>
<organism evidence="10 11">
    <name type="scientific">Qipengyuania spongiae</name>
    <dbReference type="NCBI Taxonomy" id="2909673"/>
    <lineage>
        <taxon>Bacteria</taxon>
        <taxon>Pseudomonadati</taxon>
        <taxon>Pseudomonadota</taxon>
        <taxon>Alphaproteobacteria</taxon>
        <taxon>Sphingomonadales</taxon>
        <taxon>Erythrobacteraceae</taxon>
        <taxon>Qipengyuania</taxon>
    </lineage>
</organism>
<dbReference type="NCBIfam" id="NF003805">
    <property type="entry name" value="PRK05395.1-2"/>
    <property type="match status" value="1"/>
</dbReference>
<feature type="active site" description="Proton donor" evidence="9">
    <location>
        <position position="102"/>
    </location>
</feature>
<dbReference type="InterPro" id="IPR018509">
    <property type="entry name" value="DHquinase_II_CS"/>
</dbReference>
<comment type="similarity">
    <text evidence="4 9">Belongs to the type-II 3-dehydroquinase family.</text>
</comment>
<dbReference type="HAMAP" id="MF_00169">
    <property type="entry name" value="AroQ"/>
    <property type="match status" value="1"/>
</dbReference>
<dbReference type="PANTHER" id="PTHR21272">
    <property type="entry name" value="CATABOLIC 3-DEHYDROQUINASE"/>
    <property type="match status" value="1"/>
</dbReference>
<evidence type="ECO:0000256" key="2">
    <source>
        <dbReference type="ARBA" id="ARBA00003924"/>
    </source>
</evidence>
<evidence type="ECO:0000313" key="10">
    <source>
        <dbReference type="EMBL" id="UVI38521.1"/>
    </source>
</evidence>
<dbReference type="PANTHER" id="PTHR21272:SF3">
    <property type="entry name" value="CATABOLIC 3-DEHYDROQUINASE"/>
    <property type="match status" value="1"/>
</dbReference>
<feature type="binding site" evidence="9">
    <location>
        <position position="76"/>
    </location>
    <ligand>
        <name>substrate</name>
    </ligand>
</feature>
<evidence type="ECO:0000256" key="7">
    <source>
        <dbReference type="ARBA" id="ARBA00023141"/>
    </source>
</evidence>
<comment type="function">
    <text evidence="2 9">Catalyzes a trans-dehydration via an enolate intermediate.</text>
</comment>